<feature type="compositionally biased region" description="Low complexity" evidence="1">
    <location>
        <begin position="39"/>
        <end position="49"/>
    </location>
</feature>
<evidence type="ECO:0000313" key="3">
    <source>
        <dbReference type="Proteomes" id="UP000735302"/>
    </source>
</evidence>
<comment type="caution">
    <text evidence="2">The sequence shown here is derived from an EMBL/GenBank/DDBJ whole genome shotgun (WGS) entry which is preliminary data.</text>
</comment>
<feature type="region of interest" description="Disordered" evidence="1">
    <location>
        <begin position="307"/>
        <end position="331"/>
    </location>
</feature>
<feature type="compositionally biased region" description="Acidic residues" evidence="1">
    <location>
        <begin position="307"/>
        <end position="318"/>
    </location>
</feature>
<feature type="region of interest" description="Disordered" evidence="1">
    <location>
        <begin position="16"/>
        <end position="108"/>
    </location>
</feature>
<evidence type="ECO:0000256" key="1">
    <source>
        <dbReference type="SAM" id="MobiDB-lite"/>
    </source>
</evidence>
<feature type="compositionally biased region" description="Acidic residues" evidence="1">
    <location>
        <begin position="99"/>
        <end position="108"/>
    </location>
</feature>
<dbReference type="Proteomes" id="UP000735302">
    <property type="component" value="Unassembled WGS sequence"/>
</dbReference>
<organism evidence="2 3">
    <name type="scientific">Plakobranchus ocellatus</name>
    <dbReference type="NCBI Taxonomy" id="259542"/>
    <lineage>
        <taxon>Eukaryota</taxon>
        <taxon>Metazoa</taxon>
        <taxon>Spiralia</taxon>
        <taxon>Lophotrochozoa</taxon>
        <taxon>Mollusca</taxon>
        <taxon>Gastropoda</taxon>
        <taxon>Heterobranchia</taxon>
        <taxon>Euthyneura</taxon>
        <taxon>Panpulmonata</taxon>
        <taxon>Sacoglossa</taxon>
        <taxon>Placobranchoidea</taxon>
        <taxon>Plakobranchidae</taxon>
        <taxon>Plakobranchus</taxon>
    </lineage>
</organism>
<keyword evidence="3" id="KW-1185">Reference proteome</keyword>
<sequence length="331" mass="37365">MIVDCKVQTASRYHWDTSDWAPGPSMPNISEIPTNEILDSPSSSQPSDDCNANARADPFDDNITTRGIYNMSLGDDHSPLLSSDEQNPNRLRGNGINFNDDDDDEDDEEENVISRLEMDDYFDDSEYVGDSEYAENEPYDHDDLPPSYAEHPRYEQFLQNLDDSYEMPEELINRQPLHYLPDHFSTSHQELAIDPLTEDEDEREFRERMAASVLPPPPPHAHLDGLANMMMPDPGCGYDDEDDENFLRLRPPKEFMTPGYMTDSFTTDKDQPSNRTSFVDDLSLSMGGFTSNASLSDISGLCEIDDSEINASDTDDENTPCLGPGFDQTQL</sequence>
<name>A0AAV3XY11_9GAST</name>
<protein>
    <submittedName>
        <fullName evidence="2">Fat cadherin</fullName>
    </submittedName>
</protein>
<accession>A0AAV3XY11</accession>
<gene>
    <name evidence="2" type="ORF">PoB_000151700</name>
</gene>
<evidence type="ECO:0000313" key="2">
    <source>
        <dbReference type="EMBL" id="GFN75011.1"/>
    </source>
</evidence>
<reference evidence="2 3" key="1">
    <citation type="journal article" date="2021" name="Elife">
        <title>Chloroplast acquisition without the gene transfer in kleptoplastic sea slugs, Plakobranchus ocellatus.</title>
        <authorList>
            <person name="Maeda T."/>
            <person name="Takahashi S."/>
            <person name="Yoshida T."/>
            <person name="Shimamura S."/>
            <person name="Takaki Y."/>
            <person name="Nagai Y."/>
            <person name="Toyoda A."/>
            <person name="Suzuki Y."/>
            <person name="Arimoto A."/>
            <person name="Ishii H."/>
            <person name="Satoh N."/>
            <person name="Nishiyama T."/>
            <person name="Hasebe M."/>
            <person name="Maruyama T."/>
            <person name="Minagawa J."/>
            <person name="Obokata J."/>
            <person name="Shigenobu S."/>
        </authorList>
    </citation>
    <scope>NUCLEOTIDE SEQUENCE [LARGE SCALE GENOMIC DNA]</scope>
</reference>
<feature type="region of interest" description="Disordered" evidence="1">
    <location>
        <begin position="257"/>
        <end position="278"/>
    </location>
</feature>
<proteinExistence type="predicted"/>
<dbReference type="AlphaFoldDB" id="A0AAV3XY11"/>
<dbReference type="EMBL" id="BLXT01000208">
    <property type="protein sequence ID" value="GFN75011.1"/>
    <property type="molecule type" value="Genomic_DNA"/>
</dbReference>
<feature type="compositionally biased region" description="Polar residues" evidence="1">
    <location>
        <begin position="80"/>
        <end position="89"/>
    </location>
</feature>